<evidence type="ECO:0000256" key="3">
    <source>
        <dbReference type="ARBA" id="ARBA00022737"/>
    </source>
</evidence>
<dbReference type="Proteomes" id="UP000323537">
    <property type="component" value="Unassembled WGS sequence"/>
</dbReference>
<dbReference type="GO" id="GO:0005886">
    <property type="term" value="C:plasma membrane"/>
    <property type="evidence" value="ECO:0007669"/>
    <property type="project" value="TreeGrafter"/>
</dbReference>
<evidence type="ECO:0000256" key="5">
    <source>
        <dbReference type="ARBA" id="ARBA00023136"/>
    </source>
</evidence>
<dbReference type="Gene3D" id="2.60.40.10">
    <property type="entry name" value="Immunoglobulins"/>
    <property type="match status" value="2"/>
</dbReference>
<dbReference type="Gene3D" id="2.130.10.10">
    <property type="entry name" value="YVTN repeat-like/Quinoprotein amine dehydrogenase"/>
    <property type="match status" value="1"/>
</dbReference>
<dbReference type="PANTHER" id="PTHR46730">
    <property type="entry name" value="POLYCYSTIN-1"/>
    <property type="match status" value="1"/>
</dbReference>
<feature type="region of interest" description="Disordered" evidence="6">
    <location>
        <begin position="396"/>
        <end position="463"/>
    </location>
</feature>
<dbReference type="InterPro" id="IPR022409">
    <property type="entry name" value="PKD/Chitinase_dom"/>
</dbReference>
<dbReference type="InterPro" id="IPR013783">
    <property type="entry name" value="Ig-like_fold"/>
</dbReference>
<dbReference type="CDD" id="cd00146">
    <property type="entry name" value="PKD"/>
    <property type="match status" value="2"/>
</dbReference>
<dbReference type="SUPFAM" id="SSF49299">
    <property type="entry name" value="PKD domain"/>
    <property type="match status" value="2"/>
</dbReference>
<dbReference type="InterPro" id="IPR000601">
    <property type="entry name" value="PKD_dom"/>
</dbReference>
<feature type="domain" description="PKD" evidence="7">
    <location>
        <begin position="238"/>
        <end position="328"/>
    </location>
</feature>
<comment type="subcellular location">
    <subcellularLocation>
        <location evidence="1">Membrane</location>
        <topology evidence="1">Multi-pass membrane protein</topology>
    </subcellularLocation>
</comment>
<organism evidence="8 9">
    <name type="scientific">Halorubrum aquaticum</name>
    <dbReference type="NCBI Taxonomy" id="387340"/>
    <lineage>
        <taxon>Archaea</taxon>
        <taxon>Methanobacteriati</taxon>
        <taxon>Methanobacteriota</taxon>
        <taxon>Stenosarchaea group</taxon>
        <taxon>Halobacteria</taxon>
        <taxon>Halobacteriales</taxon>
        <taxon>Haloferacaceae</taxon>
        <taxon>Halorubrum</taxon>
    </lineage>
</organism>
<dbReference type="InterPro" id="IPR035986">
    <property type="entry name" value="PKD_dom_sf"/>
</dbReference>
<dbReference type="InterPro" id="IPR015943">
    <property type="entry name" value="WD40/YVTN_repeat-like_dom_sf"/>
</dbReference>
<dbReference type="SUPFAM" id="SSF63829">
    <property type="entry name" value="Calcium-dependent phosphotriesterase"/>
    <property type="match status" value="1"/>
</dbReference>
<evidence type="ECO:0000256" key="2">
    <source>
        <dbReference type="ARBA" id="ARBA00022692"/>
    </source>
</evidence>
<dbReference type="GO" id="GO:0006816">
    <property type="term" value="P:calcium ion transport"/>
    <property type="evidence" value="ECO:0007669"/>
    <property type="project" value="TreeGrafter"/>
</dbReference>
<dbReference type="PANTHER" id="PTHR46730:SF1">
    <property type="entry name" value="PLAT DOMAIN-CONTAINING PROTEIN"/>
    <property type="match status" value="1"/>
</dbReference>
<dbReference type="RefSeq" id="WP_149784928.1">
    <property type="nucleotide sequence ID" value="NZ_BAAADP010000005.1"/>
</dbReference>
<dbReference type="SMART" id="SM00089">
    <property type="entry name" value="PKD"/>
    <property type="match status" value="2"/>
</dbReference>
<dbReference type="Pfam" id="PF18911">
    <property type="entry name" value="PKD_4"/>
    <property type="match status" value="2"/>
</dbReference>
<proteinExistence type="predicted"/>
<feature type="compositionally biased region" description="Acidic residues" evidence="6">
    <location>
        <begin position="436"/>
        <end position="449"/>
    </location>
</feature>
<keyword evidence="4" id="KW-1133">Transmembrane helix</keyword>
<evidence type="ECO:0000313" key="9">
    <source>
        <dbReference type="Proteomes" id="UP000323537"/>
    </source>
</evidence>
<evidence type="ECO:0000256" key="6">
    <source>
        <dbReference type="SAM" id="MobiDB-lite"/>
    </source>
</evidence>
<keyword evidence="5" id="KW-0472">Membrane</keyword>
<keyword evidence="9" id="KW-1185">Reference proteome</keyword>
<dbReference type="OrthoDB" id="343265at2157"/>
<name>A0A1I3BP38_9EURY</name>
<feature type="compositionally biased region" description="Polar residues" evidence="6">
    <location>
        <begin position="238"/>
        <end position="248"/>
    </location>
</feature>
<evidence type="ECO:0000259" key="7">
    <source>
        <dbReference type="PROSITE" id="PS50093"/>
    </source>
</evidence>
<keyword evidence="2" id="KW-0812">Transmembrane</keyword>
<feature type="region of interest" description="Disordered" evidence="6">
    <location>
        <begin position="230"/>
        <end position="251"/>
    </location>
</feature>
<evidence type="ECO:0000256" key="1">
    <source>
        <dbReference type="ARBA" id="ARBA00004141"/>
    </source>
</evidence>
<dbReference type="GO" id="GO:0005261">
    <property type="term" value="F:monoatomic cation channel activity"/>
    <property type="evidence" value="ECO:0007669"/>
    <property type="project" value="TreeGrafter"/>
</dbReference>
<sequence>MDRRDVLRGVVGAGFGVGLSTTLAGTVRAETEVASEVTLPEGEARGLGADVYEGTPYLLTAHLSGTTYTLQLDGSVSSSTDVGSSMFACGFDSNASYTGAGRTLTKYPYGGGEWTDKRMPANIQSIATDKSENELWVGGENGRIWNLDAANLSIERSFETETTVFGLAHDGENLWVGEEGSDRIQRYDPESGETTATYAYPNAQTIYDYAYVDGSLWLEGDGTVYRTNIDETPPNRAPSATFTISPTTPEVGDPVSFDATGSDDPDENISSYEWDFTDDGTTDASGATTFHGFSDGGEYTVSLTVTDAEGATDTATQSLTVVEPPTADLSVSASEVTAGEEIELVATGSSDPDGTIVEYRWDLDGDGTVETTGERVTHAYESPGEYEVRVTVVDGDELTDEARSTVTVESSPEQPEEPEEPEDPEGDTGQPTDDGSGSDDTDQEDDSAESSDSVPGFSLVNGVVGVGGAAYALKRRVEGDDGSD</sequence>
<feature type="compositionally biased region" description="Acidic residues" evidence="6">
    <location>
        <begin position="414"/>
        <end position="426"/>
    </location>
</feature>
<reference evidence="8 9" key="1">
    <citation type="submission" date="2016-10" db="EMBL/GenBank/DDBJ databases">
        <authorList>
            <person name="Varghese N."/>
            <person name="Submissions S."/>
        </authorList>
    </citation>
    <scope>NUCLEOTIDE SEQUENCE [LARGE SCALE GENOMIC DNA]</scope>
    <source>
        <strain evidence="8 9">CGMCC 1.6377</strain>
    </source>
</reference>
<evidence type="ECO:0000313" key="8">
    <source>
        <dbReference type="EMBL" id="SFH64058.1"/>
    </source>
</evidence>
<dbReference type="PROSITE" id="PS50093">
    <property type="entry name" value="PKD"/>
    <property type="match status" value="2"/>
</dbReference>
<protein>
    <submittedName>
        <fullName evidence="8">PKD repeat-containing protein</fullName>
    </submittedName>
</protein>
<feature type="domain" description="PKD" evidence="7">
    <location>
        <begin position="325"/>
        <end position="409"/>
    </location>
</feature>
<gene>
    <name evidence="8" type="ORF">SAMN04488066_11437</name>
</gene>
<keyword evidence="3" id="KW-0677">Repeat</keyword>
<evidence type="ECO:0000256" key="4">
    <source>
        <dbReference type="ARBA" id="ARBA00022989"/>
    </source>
</evidence>
<dbReference type="AlphaFoldDB" id="A0A1I3BP38"/>
<accession>A0A1I3BP38</accession>
<dbReference type="EMBL" id="FOPZ01000014">
    <property type="protein sequence ID" value="SFH64058.1"/>
    <property type="molecule type" value="Genomic_DNA"/>
</dbReference>